<sequence length="279" mass="30619">MIKLSRRQSLKALLVAAPAAAVANAFLIEPNRLSITRREITLPNLDPSLDGLTIAQITDLHFKPGTDDALMQKLVATVNQENVDIIALTGDYVTDDPSVLPPLIEHLKQLQATHSITAVLGNHDGWSSSRAFYRKHFEAANINLLINQNTQLHIKGSPLYLAGSDYVWFGTPNASETLKNIPSNAPFVALVHEPDYFDNMRAVRNIGLQLSGHTHGGQCRVPFLGYAPVTVEYGKNYIYGDYQVDASQLFVSRGTGTSGLRVRFACPPELVIFTLRSPA</sequence>
<dbReference type="PANTHER" id="PTHR31302">
    <property type="entry name" value="TRANSMEMBRANE PROTEIN WITH METALLOPHOSPHOESTERASE DOMAIN-RELATED"/>
    <property type="match status" value="1"/>
</dbReference>
<gene>
    <name evidence="4" type="ORF">ACFSW8_10930</name>
</gene>
<evidence type="ECO:0000256" key="1">
    <source>
        <dbReference type="ARBA" id="ARBA00022723"/>
    </source>
</evidence>
<dbReference type="PANTHER" id="PTHR31302:SF31">
    <property type="entry name" value="PHOSPHODIESTERASE YAEI"/>
    <property type="match status" value="1"/>
</dbReference>
<organism evidence="4 5">
    <name type="scientific">Rubritalea tangerina</name>
    <dbReference type="NCBI Taxonomy" id="430798"/>
    <lineage>
        <taxon>Bacteria</taxon>
        <taxon>Pseudomonadati</taxon>
        <taxon>Verrucomicrobiota</taxon>
        <taxon>Verrucomicrobiia</taxon>
        <taxon>Verrucomicrobiales</taxon>
        <taxon>Rubritaleaceae</taxon>
        <taxon>Rubritalea</taxon>
    </lineage>
</organism>
<dbReference type="Proteomes" id="UP001597389">
    <property type="component" value="Unassembled WGS sequence"/>
</dbReference>
<name>A0ABW4ZCG7_9BACT</name>
<accession>A0ABW4ZCG7</accession>
<dbReference type="CDD" id="cd07385">
    <property type="entry name" value="MPP_YkuE_C"/>
    <property type="match status" value="1"/>
</dbReference>
<evidence type="ECO:0000256" key="2">
    <source>
        <dbReference type="ARBA" id="ARBA00022801"/>
    </source>
</evidence>
<dbReference type="InterPro" id="IPR051158">
    <property type="entry name" value="Metallophosphoesterase_sf"/>
</dbReference>
<protein>
    <submittedName>
        <fullName evidence="4">Metallophosphoesterase</fullName>
    </submittedName>
</protein>
<dbReference type="EMBL" id="JBHUJB010000046">
    <property type="protein sequence ID" value="MFD2159415.1"/>
    <property type="molecule type" value="Genomic_DNA"/>
</dbReference>
<dbReference type="Pfam" id="PF00149">
    <property type="entry name" value="Metallophos"/>
    <property type="match status" value="1"/>
</dbReference>
<dbReference type="Gene3D" id="3.60.21.10">
    <property type="match status" value="1"/>
</dbReference>
<comment type="caution">
    <text evidence="4">The sequence shown here is derived from an EMBL/GenBank/DDBJ whole genome shotgun (WGS) entry which is preliminary data.</text>
</comment>
<keyword evidence="1" id="KW-0479">Metal-binding</keyword>
<evidence type="ECO:0000313" key="4">
    <source>
        <dbReference type="EMBL" id="MFD2159415.1"/>
    </source>
</evidence>
<keyword evidence="5" id="KW-1185">Reference proteome</keyword>
<evidence type="ECO:0000313" key="5">
    <source>
        <dbReference type="Proteomes" id="UP001597389"/>
    </source>
</evidence>
<reference evidence="5" key="1">
    <citation type="journal article" date="2019" name="Int. J. Syst. Evol. Microbiol.">
        <title>The Global Catalogue of Microorganisms (GCM) 10K type strain sequencing project: providing services to taxonomists for standard genome sequencing and annotation.</title>
        <authorList>
            <consortium name="The Broad Institute Genomics Platform"/>
            <consortium name="The Broad Institute Genome Sequencing Center for Infectious Disease"/>
            <person name="Wu L."/>
            <person name="Ma J."/>
        </authorList>
    </citation>
    <scope>NUCLEOTIDE SEQUENCE [LARGE SCALE GENOMIC DNA]</scope>
    <source>
        <strain evidence="5">CCUG 57942</strain>
    </source>
</reference>
<dbReference type="SUPFAM" id="SSF56300">
    <property type="entry name" value="Metallo-dependent phosphatases"/>
    <property type="match status" value="1"/>
</dbReference>
<evidence type="ECO:0000259" key="3">
    <source>
        <dbReference type="Pfam" id="PF00149"/>
    </source>
</evidence>
<dbReference type="InterPro" id="IPR004843">
    <property type="entry name" value="Calcineurin-like_PHP"/>
</dbReference>
<keyword evidence="2" id="KW-0378">Hydrolase</keyword>
<dbReference type="RefSeq" id="WP_377178228.1">
    <property type="nucleotide sequence ID" value="NZ_JBHUJB010000046.1"/>
</dbReference>
<dbReference type="InterPro" id="IPR029052">
    <property type="entry name" value="Metallo-depent_PP-like"/>
</dbReference>
<proteinExistence type="predicted"/>
<feature type="domain" description="Calcineurin-like phosphoesterase" evidence="3">
    <location>
        <begin position="53"/>
        <end position="216"/>
    </location>
</feature>